<keyword evidence="3" id="KW-1185">Reference proteome</keyword>
<proteinExistence type="predicted"/>
<sequence length="163" mass="17908">MAYLPYAQALLDFLLEEQLDDVLGGSIKALVLPLWFLADNAALYLLLLHLLLLALGAFERGVASHHLVDTAAQSPPVHRCPVWSFGQELRGHVCSSTGLEEEEREREGEAFSLLRLINFCSCSLLVKKMLRQPSSSATDAISADTVLQRRCTACSQNSSDPHS</sequence>
<evidence type="ECO:0000313" key="2">
    <source>
        <dbReference type="EMBL" id="TNN69863.1"/>
    </source>
</evidence>
<gene>
    <name evidence="2" type="ORF">EYF80_019931</name>
</gene>
<dbReference type="AlphaFoldDB" id="A0A4Z2HY08"/>
<keyword evidence="1" id="KW-1133">Transmembrane helix</keyword>
<dbReference type="EMBL" id="SRLO01000170">
    <property type="protein sequence ID" value="TNN69863.1"/>
    <property type="molecule type" value="Genomic_DNA"/>
</dbReference>
<protein>
    <submittedName>
        <fullName evidence="2">Uncharacterized protein</fullName>
    </submittedName>
</protein>
<comment type="caution">
    <text evidence="2">The sequence shown here is derived from an EMBL/GenBank/DDBJ whole genome shotgun (WGS) entry which is preliminary data.</text>
</comment>
<keyword evidence="1" id="KW-0812">Transmembrane</keyword>
<evidence type="ECO:0000313" key="3">
    <source>
        <dbReference type="Proteomes" id="UP000314294"/>
    </source>
</evidence>
<name>A0A4Z2HY08_9TELE</name>
<reference evidence="2 3" key="1">
    <citation type="submission" date="2019-03" db="EMBL/GenBank/DDBJ databases">
        <title>First draft genome of Liparis tanakae, snailfish: a comprehensive survey of snailfish specific genes.</title>
        <authorList>
            <person name="Kim W."/>
            <person name="Song I."/>
            <person name="Jeong J.-H."/>
            <person name="Kim D."/>
            <person name="Kim S."/>
            <person name="Ryu S."/>
            <person name="Song J.Y."/>
            <person name="Lee S.K."/>
        </authorList>
    </citation>
    <scope>NUCLEOTIDE SEQUENCE [LARGE SCALE GENOMIC DNA]</scope>
    <source>
        <tissue evidence="2">Muscle</tissue>
    </source>
</reference>
<keyword evidence="1" id="KW-0472">Membrane</keyword>
<feature type="transmembrane region" description="Helical" evidence="1">
    <location>
        <begin position="41"/>
        <end position="58"/>
    </location>
</feature>
<dbReference type="Proteomes" id="UP000314294">
    <property type="component" value="Unassembled WGS sequence"/>
</dbReference>
<accession>A0A4Z2HY08</accession>
<organism evidence="2 3">
    <name type="scientific">Liparis tanakae</name>
    <name type="common">Tanaka's snailfish</name>
    <dbReference type="NCBI Taxonomy" id="230148"/>
    <lineage>
        <taxon>Eukaryota</taxon>
        <taxon>Metazoa</taxon>
        <taxon>Chordata</taxon>
        <taxon>Craniata</taxon>
        <taxon>Vertebrata</taxon>
        <taxon>Euteleostomi</taxon>
        <taxon>Actinopterygii</taxon>
        <taxon>Neopterygii</taxon>
        <taxon>Teleostei</taxon>
        <taxon>Neoteleostei</taxon>
        <taxon>Acanthomorphata</taxon>
        <taxon>Eupercaria</taxon>
        <taxon>Perciformes</taxon>
        <taxon>Cottioidei</taxon>
        <taxon>Cottales</taxon>
        <taxon>Liparidae</taxon>
        <taxon>Liparis</taxon>
    </lineage>
</organism>
<evidence type="ECO:0000256" key="1">
    <source>
        <dbReference type="SAM" id="Phobius"/>
    </source>
</evidence>